<reference evidence="1 2" key="1">
    <citation type="submission" date="2019-03" db="EMBL/GenBank/DDBJ databases">
        <title>Single cell metagenomics reveals metabolic interactions within the superorganism composed of flagellate Streblomastix strix and complex community of Bacteroidetes bacteria on its surface.</title>
        <authorList>
            <person name="Treitli S.C."/>
            <person name="Kolisko M."/>
            <person name="Husnik F."/>
            <person name="Keeling P."/>
            <person name="Hampl V."/>
        </authorList>
    </citation>
    <scope>NUCLEOTIDE SEQUENCE [LARGE SCALE GENOMIC DNA]</scope>
    <source>
        <strain evidence="1">ST1C</strain>
    </source>
</reference>
<dbReference type="AlphaFoldDB" id="A0A5J4UZK3"/>
<accession>A0A5J4UZK3</accession>
<dbReference type="Proteomes" id="UP000324800">
    <property type="component" value="Unassembled WGS sequence"/>
</dbReference>
<sequence>MVVTGEYASKAEYSIMKLAGIDDSYSVTSIKSASIINIFDYGATMEEITRISRRRDCPKNMQMFYYKNLNNKIGERLGRFQ</sequence>
<name>A0A5J4UZK3_9EUKA</name>
<evidence type="ECO:0000313" key="1">
    <source>
        <dbReference type="EMBL" id="KAA6375664.1"/>
    </source>
</evidence>
<protein>
    <submittedName>
        <fullName evidence="1">Uncharacterized protein</fullName>
    </submittedName>
</protein>
<gene>
    <name evidence="1" type="ORF">EZS28_028810</name>
</gene>
<organism evidence="1 2">
    <name type="scientific">Streblomastix strix</name>
    <dbReference type="NCBI Taxonomy" id="222440"/>
    <lineage>
        <taxon>Eukaryota</taxon>
        <taxon>Metamonada</taxon>
        <taxon>Preaxostyla</taxon>
        <taxon>Oxymonadida</taxon>
        <taxon>Streblomastigidae</taxon>
        <taxon>Streblomastix</taxon>
    </lineage>
</organism>
<proteinExistence type="predicted"/>
<evidence type="ECO:0000313" key="2">
    <source>
        <dbReference type="Proteomes" id="UP000324800"/>
    </source>
</evidence>
<comment type="caution">
    <text evidence="1">The sequence shown here is derived from an EMBL/GenBank/DDBJ whole genome shotgun (WGS) entry which is preliminary data.</text>
</comment>
<dbReference type="EMBL" id="SNRW01011070">
    <property type="protein sequence ID" value="KAA6375664.1"/>
    <property type="molecule type" value="Genomic_DNA"/>
</dbReference>